<sequence>MTARRHTRLRGLGAALAVAAAAAVAGCGSGSGSGADYRVAAIFDNASFVTPGVDVRIAGAKVGKVTDLAVTRDHKARVELTIDGEFGPFHTDADCTIAPQSLISERFINCTPGTADAPVVPEREGTPTLGLDGTHAPVDIDQVLNTFQLPVRQRLTLLLDGLGVGLTSRGDDLNQAIRRAAPALQATHETLSILERDRAQLRSLVQGSDTVLRSLAAGRGRVAEFVRQAGVVAETSGARKERLAAAVRDLPALLAQAQPSLAKLTDFATIGTPFVRDLQRSAPGLQQLVTQLRPFADRATPTLTRLGETARATTKALPDIAPQTRRLRRFATNAAPAGKLTAELFASFRERGTFEALQGFLYYAHSAIARFDKNSHYLPAYLLPGPCLLYATTPTPGCDAHFEASRGTIQAAARRQRERAATATSKAERTQRPVPAAQPSRPASPAPSSGPAAAPGPSRPSRPPVVDALPKVVQDLLGRLGGRDSAPAAPAAPSAAPKTVRDLLGYLLG</sequence>
<dbReference type="EMBL" id="CP114014">
    <property type="protein sequence ID" value="XAY08452.1"/>
    <property type="molecule type" value="Genomic_DNA"/>
</dbReference>
<feature type="signal peptide" evidence="2">
    <location>
        <begin position="1"/>
        <end position="25"/>
    </location>
</feature>
<dbReference type="Pfam" id="PF02470">
    <property type="entry name" value="MlaD"/>
    <property type="match status" value="1"/>
</dbReference>
<evidence type="ECO:0000313" key="4">
    <source>
        <dbReference type="EMBL" id="XAY08452.1"/>
    </source>
</evidence>
<dbReference type="PANTHER" id="PTHR33371">
    <property type="entry name" value="INTERMEMBRANE PHOSPHOLIPID TRANSPORT SYSTEM BINDING PROTEIN MLAD-RELATED"/>
    <property type="match status" value="1"/>
</dbReference>
<evidence type="ECO:0000259" key="3">
    <source>
        <dbReference type="Pfam" id="PF02470"/>
    </source>
</evidence>
<gene>
    <name evidence="4" type="ORF">DSM112329_05353</name>
</gene>
<dbReference type="RefSeq" id="WP_354699632.1">
    <property type="nucleotide sequence ID" value="NZ_CP114014.1"/>
</dbReference>
<keyword evidence="2" id="KW-0732">Signal</keyword>
<dbReference type="KEGG" id="parq:DSM112329_05353"/>
<dbReference type="AlphaFoldDB" id="A0AAU7B3L2"/>
<dbReference type="InterPro" id="IPR003399">
    <property type="entry name" value="Mce/MlaD"/>
</dbReference>
<reference evidence="4" key="1">
    <citation type="submission" date="2022-12" db="EMBL/GenBank/DDBJ databases">
        <title>Paraconexibacter alkalitolerans sp. nov. and Baekduia alba sp. nov., isolated from soil and emended description of the genera Paraconexibacter (Chun et al., 2020) and Baekduia (An et al., 2020).</title>
        <authorList>
            <person name="Vieira S."/>
            <person name="Huber K.J."/>
            <person name="Geppert A."/>
            <person name="Wolf J."/>
            <person name="Neumann-Schaal M."/>
            <person name="Muesken M."/>
            <person name="Overmann J."/>
        </authorList>
    </citation>
    <scope>NUCLEOTIDE SEQUENCE</scope>
    <source>
        <strain evidence="4">AEG42_29</strain>
    </source>
</reference>
<accession>A0AAU7B3L2</accession>
<dbReference type="PANTHER" id="PTHR33371:SF4">
    <property type="entry name" value="INTERMEMBRANE PHOSPHOLIPID TRANSPORT SYSTEM BINDING PROTEIN MLAD"/>
    <property type="match status" value="1"/>
</dbReference>
<proteinExistence type="predicted"/>
<feature type="domain" description="Mce/MlaD" evidence="3">
    <location>
        <begin position="37"/>
        <end position="113"/>
    </location>
</feature>
<organism evidence="4">
    <name type="scientific">Paraconexibacter sp. AEG42_29</name>
    <dbReference type="NCBI Taxonomy" id="2997339"/>
    <lineage>
        <taxon>Bacteria</taxon>
        <taxon>Bacillati</taxon>
        <taxon>Actinomycetota</taxon>
        <taxon>Thermoleophilia</taxon>
        <taxon>Solirubrobacterales</taxon>
        <taxon>Paraconexibacteraceae</taxon>
        <taxon>Paraconexibacter</taxon>
    </lineage>
</organism>
<dbReference type="PROSITE" id="PS51257">
    <property type="entry name" value="PROKAR_LIPOPROTEIN"/>
    <property type="match status" value="1"/>
</dbReference>
<feature type="region of interest" description="Disordered" evidence="1">
    <location>
        <begin position="409"/>
        <end position="497"/>
    </location>
</feature>
<dbReference type="InterPro" id="IPR052336">
    <property type="entry name" value="MlaD_Phospholipid_Transporter"/>
</dbReference>
<evidence type="ECO:0000256" key="1">
    <source>
        <dbReference type="SAM" id="MobiDB-lite"/>
    </source>
</evidence>
<name>A0AAU7B3L2_9ACTN</name>
<protein>
    <recommendedName>
        <fullName evidence="3">Mce/MlaD domain-containing protein</fullName>
    </recommendedName>
</protein>
<feature type="chain" id="PRO_5043941238" description="Mce/MlaD domain-containing protein" evidence="2">
    <location>
        <begin position="26"/>
        <end position="509"/>
    </location>
</feature>
<evidence type="ECO:0000256" key="2">
    <source>
        <dbReference type="SAM" id="SignalP"/>
    </source>
</evidence>
<feature type="compositionally biased region" description="Low complexity" evidence="1">
    <location>
        <begin position="485"/>
        <end position="497"/>
    </location>
</feature>
<feature type="compositionally biased region" description="Low complexity" evidence="1">
    <location>
        <begin position="432"/>
        <end position="456"/>
    </location>
</feature>